<gene>
    <name evidence="8" type="ORF">E4P47_08070</name>
</gene>
<dbReference type="Gene3D" id="1.25.40.390">
    <property type="match status" value="1"/>
</dbReference>
<dbReference type="OrthoDB" id="1097931at2"/>
<dbReference type="GO" id="GO:0009279">
    <property type="term" value="C:cell outer membrane"/>
    <property type="evidence" value="ECO:0007669"/>
    <property type="project" value="UniProtKB-SubCell"/>
</dbReference>
<evidence type="ECO:0000256" key="4">
    <source>
        <dbReference type="ARBA" id="ARBA00023136"/>
    </source>
</evidence>
<feature type="domain" description="SusD-like N-terminal" evidence="7">
    <location>
        <begin position="39"/>
        <end position="226"/>
    </location>
</feature>
<accession>A0A4Y8WPG2</accession>
<proteinExistence type="inferred from homology"/>
<evidence type="ECO:0000313" key="9">
    <source>
        <dbReference type="Proteomes" id="UP000297225"/>
    </source>
</evidence>
<reference evidence="8 9" key="1">
    <citation type="submission" date="2019-03" db="EMBL/GenBank/DDBJ databases">
        <title>Porphyromonas levii Isolated from the Uterus of Dairy Cows.</title>
        <authorList>
            <person name="Francis A.M."/>
        </authorList>
    </citation>
    <scope>NUCLEOTIDE SEQUENCE [LARGE SCALE GENOMIC DNA]</scope>
    <source>
        <strain evidence="8 9">AF5678</strain>
    </source>
</reference>
<feature type="domain" description="RagB/SusD" evidence="6">
    <location>
        <begin position="392"/>
        <end position="503"/>
    </location>
</feature>
<keyword evidence="5" id="KW-0998">Cell outer membrane</keyword>
<organism evidence="8 9">
    <name type="scientific">Porphyromonas levii</name>
    <dbReference type="NCBI Taxonomy" id="28114"/>
    <lineage>
        <taxon>Bacteria</taxon>
        <taxon>Pseudomonadati</taxon>
        <taxon>Bacteroidota</taxon>
        <taxon>Bacteroidia</taxon>
        <taxon>Bacteroidales</taxon>
        <taxon>Porphyromonadaceae</taxon>
        <taxon>Porphyromonas</taxon>
    </lineage>
</organism>
<keyword evidence="9" id="KW-1185">Reference proteome</keyword>
<evidence type="ECO:0000256" key="3">
    <source>
        <dbReference type="ARBA" id="ARBA00022729"/>
    </source>
</evidence>
<name>A0A4Y8WPG2_9PORP</name>
<dbReference type="InterPro" id="IPR011990">
    <property type="entry name" value="TPR-like_helical_dom_sf"/>
</dbReference>
<dbReference type="AlphaFoldDB" id="A0A4Y8WPG2"/>
<evidence type="ECO:0000259" key="6">
    <source>
        <dbReference type="Pfam" id="PF07980"/>
    </source>
</evidence>
<comment type="subcellular location">
    <subcellularLocation>
        <location evidence="1">Cell outer membrane</location>
    </subcellularLocation>
</comment>
<keyword evidence="3" id="KW-0732">Signal</keyword>
<dbReference type="STRING" id="1122973.GCA_000379925_01563"/>
<evidence type="ECO:0000259" key="7">
    <source>
        <dbReference type="Pfam" id="PF14322"/>
    </source>
</evidence>
<dbReference type="Pfam" id="PF07980">
    <property type="entry name" value="SusD_RagB"/>
    <property type="match status" value="1"/>
</dbReference>
<evidence type="ECO:0000256" key="1">
    <source>
        <dbReference type="ARBA" id="ARBA00004442"/>
    </source>
</evidence>
<comment type="similarity">
    <text evidence="2">Belongs to the SusD family.</text>
</comment>
<dbReference type="Proteomes" id="UP000297225">
    <property type="component" value="Unassembled WGS sequence"/>
</dbReference>
<keyword evidence="4" id="KW-0472">Membrane</keyword>
<protein>
    <submittedName>
        <fullName evidence="8">RagB/SusD family nutrient uptake outer membrane protein</fullName>
    </submittedName>
</protein>
<evidence type="ECO:0000313" key="8">
    <source>
        <dbReference type="EMBL" id="TFH94309.1"/>
    </source>
</evidence>
<sequence>MNNMKKYNLIPRKIDLTLNRVRLLVLSLTVTLLFTSCEKWFDVTPTSEMRGSQHFDNVLGFRQSLTGCYIAMAHEKAYGKNLTWFATELMGHQVQNKINPLSSALSAHAYDKNEVIPVVEEIWSQLANVIANANDGLYNLEQKQKDLSPIDYAVLRGEFLAVRAYVHFDLLRLYGYGNYGKRSTELDAKKTVPYITRVHKDMASQVTGAEFYAALIKDIKEAEELLKPNDPVSAEKDLSYISEVNAEGFYKFRDLHLNYFAVKALEARVHLWFGTPDAMDKALEAAKEVIAFVEKGKGYKEPKLQTEIKLLELREINDKNYSMTQEALFALQVQDLGSKTSQYYVPSFVGTHGSALTIPESRIKELYTDLSSKDVRMTKLLIRNQNTSPISYISMKYDQSSLSNTNKGRVNLIRIPEVYYIAAEASLYKGDTSESIEFLNKVLAKRGNKALGNELDKEKILEEIKKEYEKEFVAEGVLFFQYKRWGTGKLPLSKEAETMTSKEYVLPFPEIEKKSGYVQ</sequence>
<comment type="caution">
    <text evidence="8">The sequence shown here is derived from an EMBL/GenBank/DDBJ whole genome shotgun (WGS) entry which is preliminary data.</text>
</comment>
<dbReference type="SUPFAM" id="SSF48452">
    <property type="entry name" value="TPR-like"/>
    <property type="match status" value="1"/>
</dbReference>
<evidence type="ECO:0000256" key="5">
    <source>
        <dbReference type="ARBA" id="ARBA00023237"/>
    </source>
</evidence>
<evidence type="ECO:0000256" key="2">
    <source>
        <dbReference type="ARBA" id="ARBA00006275"/>
    </source>
</evidence>
<dbReference type="Pfam" id="PF14322">
    <property type="entry name" value="SusD-like_3"/>
    <property type="match status" value="1"/>
</dbReference>
<dbReference type="InterPro" id="IPR033985">
    <property type="entry name" value="SusD-like_N"/>
</dbReference>
<dbReference type="EMBL" id="SPNC01000143">
    <property type="protein sequence ID" value="TFH94309.1"/>
    <property type="molecule type" value="Genomic_DNA"/>
</dbReference>
<dbReference type="InterPro" id="IPR012944">
    <property type="entry name" value="SusD_RagB_dom"/>
</dbReference>